<protein>
    <submittedName>
        <fullName evidence="3">Glycine/betaine ABC transporter substrate-binding protein</fullName>
    </submittedName>
</protein>
<keyword evidence="4" id="KW-1185">Reference proteome</keyword>
<dbReference type="PROSITE" id="PS51257">
    <property type="entry name" value="PROKAR_LIPOPROTEIN"/>
    <property type="match status" value="1"/>
</dbReference>
<gene>
    <name evidence="3" type="ORF">BKD30_14410</name>
</gene>
<evidence type="ECO:0000256" key="1">
    <source>
        <dbReference type="SAM" id="SignalP"/>
    </source>
</evidence>
<dbReference type="CDD" id="cd13606">
    <property type="entry name" value="PBP2_ProX_like"/>
    <property type="match status" value="1"/>
</dbReference>
<keyword evidence="1" id="KW-0732">Signal</keyword>
<dbReference type="Proteomes" id="UP000187085">
    <property type="component" value="Unassembled WGS sequence"/>
</dbReference>
<feature type="chain" id="PRO_5038467338" evidence="1">
    <location>
        <begin position="29"/>
        <end position="319"/>
    </location>
</feature>
<dbReference type="OrthoDB" id="9781705at2"/>
<feature type="signal peptide" evidence="1">
    <location>
        <begin position="1"/>
        <end position="28"/>
    </location>
</feature>
<dbReference type="Gene3D" id="3.40.190.10">
    <property type="entry name" value="Periplasmic binding protein-like II"/>
    <property type="match status" value="1"/>
</dbReference>
<sequence length="319" mass="33060">MKSLFTKGRAARTAAVAGALSLSLGIAACGAGSNSNPLQGGQSSASAAPADTVVVGSANFPESQIIAEIYAGAINAAGAKASTKPNIGSREVYIKALQEGSIDVVPDYSGNLLQYFDKSSTAASAADIMQALPGALPSGLKVLEASKAEDKDAMVVTKPTAEKYNLKSIEDMAKVCDQLTIGGPPEFRERVGGLPGLKSKYNCTPKSFQPFNDGGGAVTLKALLEDKVQAADIFTTSPSIQDNDLVVLDDPKNNFIAQQVLPAVKDGKLSSQATDALNKVSSQLTTDDLINLNRMVSGDAKANPKDAAAQWLKQKGITQ</sequence>
<dbReference type="Pfam" id="PF04069">
    <property type="entry name" value="OpuAC"/>
    <property type="match status" value="1"/>
</dbReference>
<dbReference type="GO" id="GO:0022857">
    <property type="term" value="F:transmembrane transporter activity"/>
    <property type="evidence" value="ECO:0007669"/>
    <property type="project" value="InterPro"/>
</dbReference>
<dbReference type="Gene3D" id="3.40.190.120">
    <property type="entry name" value="Osmoprotection protein (prox), domain 2"/>
    <property type="match status" value="1"/>
</dbReference>
<evidence type="ECO:0000313" key="4">
    <source>
        <dbReference type="Proteomes" id="UP000187085"/>
    </source>
</evidence>
<name>A0A1R1L6A0_9MICC</name>
<dbReference type="RefSeq" id="WP_076705707.1">
    <property type="nucleotide sequence ID" value="NZ_MRDE01000081.1"/>
</dbReference>
<comment type="caution">
    <text evidence="3">The sequence shown here is derived from an EMBL/GenBank/DDBJ whole genome shotgun (WGS) entry which is preliminary data.</text>
</comment>
<dbReference type="STRING" id="554083.BKD30_14410"/>
<feature type="domain" description="ABC-type glycine betaine transport system substrate-binding" evidence="2">
    <location>
        <begin position="51"/>
        <end position="314"/>
    </location>
</feature>
<accession>A0A1R1L6A0</accession>
<dbReference type="AlphaFoldDB" id="A0A1R1L6A0"/>
<evidence type="ECO:0000259" key="2">
    <source>
        <dbReference type="Pfam" id="PF04069"/>
    </source>
</evidence>
<dbReference type="EMBL" id="MRDE01000081">
    <property type="protein sequence ID" value="OMH23062.1"/>
    <property type="molecule type" value="Genomic_DNA"/>
</dbReference>
<dbReference type="InterPro" id="IPR007210">
    <property type="entry name" value="ABC_Gly_betaine_transp_sub-bd"/>
</dbReference>
<reference evidence="3 4" key="1">
    <citation type="submission" date="2016-12" db="EMBL/GenBank/DDBJ databases">
        <title>Draft genome of Tersicoccus phoenicis 1P05MA.</title>
        <authorList>
            <person name="Nakajima Y."/>
            <person name="Yoshizawa S."/>
            <person name="Nakamura K."/>
            <person name="Ogura Y."/>
            <person name="Hayashi T."/>
            <person name="Kogure K."/>
        </authorList>
    </citation>
    <scope>NUCLEOTIDE SEQUENCE [LARGE SCALE GENOMIC DNA]</scope>
    <source>
        <strain evidence="3 4">1p05MA</strain>
    </source>
</reference>
<dbReference type="GO" id="GO:0043190">
    <property type="term" value="C:ATP-binding cassette (ABC) transporter complex"/>
    <property type="evidence" value="ECO:0007669"/>
    <property type="project" value="InterPro"/>
</dbReference>
<proteinExistence type="predicted"/>
<dbReference type="SUPFAM" id="SSF53850">
    <property type="entry name" value="Periplasmic binding protein-like II"/>
    <property type="match status" value="1"/>
</dbReference>
<evidence type="ECO:0000313" key="3">
    <source>
        <dbReference type="EMBL" id="OMH23062.1"/>
    </source>
</evidence>
<organism evidence="3 4">
    <name type="scientific">Tersicoccus phoenicis</name>
    <dbReference type="NCBI Taxonomy" id="554083"/>
    <lineage>
        <taxon>Bacteria</taxon>
        <taxon>Bacillati</taxon>
        <taxon>Actinomycetota</taxon>
        <taxon>Actinomycetes</taxon>
        <taxon>Micrococcales</taxon>
        <taxon>Micrococcaceae</taxon>
        <taxon>Tersicoccus</taxon>
    </lineage>
</organism>